<dbReference type="Pfam" id="PF00144">
    <property type="entry name" value="Beta-lactamase"/>
    <property type="match status" value="1"/>
</dbReference>
<evidence type="ECO:0000259" key="1">
    <source>
        <dbReference type="Pfam" id="PF00144"/>
    </source>
</evidence>
<dbReference type="InterPro" id="IPR012338">
    <property type="entry name" value="Beta-lactam/transpept-like"/>
</dbReference>
<dbReference type="AlphaFoldDB" id="A0A2P2E052"/>
<dbReference type="Gene3D" id="3.40.710.10">
    <property type="entry name" value="DD-peptidase/beta-lactamase superfamily"/>
    <property type="match status" value="1"/>
</dbReference>
<dbReference type="InterPro" id="IPR050789">
    <property type="entry name" value="Diverse_Enzym_Activities"/>
</dbReference>
<dbReference type="PROSITE" id="PS51257">
    <property type="entry name" value="PROKAR_LIPOPROTEIN"/>
    <property type="match status" value="1"/>
</dbReference>
<dbReference type="EMBL" id="BFBB01000004">
    <property type="protein sequence ID" value="GBF50252.1"/>
    <property type="molecule type" value="Genomic_DNA"/>
</dbReference>
<accession>A0A2P2E052</accession>
<proteinExistence type="predicted"/>
<protein>
    <submittedName>
        <fullName evidence="2">Penicillin binding protein</fullName>
    </submittedName>
</protein>
<keyword evidence="3" id="KW-1185">Reference proteome</keyword>
<organism evidence="2 3">
    <name type="scientific">Leptospira ryugenii</name>
    <dbReference type="NCBI Taxonomy" id="1917863"/>
    <lineage>
        <taxon>Bacteria</taxon>
        <taxon>Pseudomonadati</taxon>
        <taxon>Spirochaetota</taxon>
        <taxon>Spirochaetia</taxon>
        <taxon>Leptospirales</taxon>
        <taxon>Leptospiraceae</taxon>
        <taxon>Leptospira</taxon>
    </lineage>
</organism>
<dbReference type="SUPFAM" id="SSF56601">
    <property type="entry name" value="beta-lactamase/transpeptidase-like"/>
    <property type="match status" value="1"/>
</dbReference>
<feature type="domain" description="Beta-lactamase-related" evidence="1">
    <location>
        <begin position="76"/>
        <end position="370"/>
    </location>
</feature>
<gene>
    <name evidence="2" type="ORF">LPTSP4_17760</name>
</gene>
<reference evidence="2 3" key="1">
    <citation type="submission" date="2018-02" db="EMBL/GenBank/DDBJ databases">
        <title>Novel Leptospira species isolated from soil and water in Japan.</title>
        <authorList>
            <person name="Nakao R."/>
            <person name="Masuzawa T."/>
        </authorList>
    </citation>
    <scope>NUCLEOTIDE SEQUENCE [LARGE SCALE GENOMIC DNA]</scope>
    <source>
        <strain evidence="2 3">YH101</strain>
    </source>
</reference>
<comment type="caution">
    <text evidence="2">The sequence shown here is derived from an EMBL/GenBank/DDBJ whole genome shotgun (WGS) entry which is preliminary data.</text>
</comment>
<dbReference type="OrthoDB" id="9773047at2"/>
<sequence>MTKFLLCLIPIFLLSCGKDLSPYGGAPEVKPLPPRLKSEWPNPDWKETKPETVGVSSEKLKLVDEYAFERTGDDTDRKGRRTDALLIIRNGKIIFEKYARNFDKDKLHLTWSVSKSILQALVGVSIKNELLKLDDPGYYHYEPLSKDESHKKISIRHLLNMSSGLDAEEGYESGPLKSSVIAMLYTRGRKDMGEFCSNLPMRSEPGTNVYYSSCDTNILSAILKKIHGREAYDELPYKTLFEPLGIKNATFEQDASGTFVGSSYLYLNARDLAKIGYLYLNDGVWNGNRILPEGWVQFTRTPAPGYKTTPYSDDLAKDNYTSHWYANTGVPERGVPDPWPDAPKDTFAAFGHWGQMLIVIPSLDIVVVRYGDDREKKFIKNDFLKLIKEAVIR</sequence>
<evidence type="ECO:0000313" key="2">
    <source>
        <dbReference type="EMBL" id="GBF50252.1"/>
    </source>
</evidence>
<dbReference type="RefSeq" id="WP_108976008.1">
    <property type="nucleotide sequence ID" value="NZ_BFBB01000004.1"/>
</dbReference>
<dbReference type="InterPro" id="IPR001466">
    <property type="entry name" value="Beta-lactam-related"/>
</dbReference>
<dbReference type="Proteomes" id="UP000245133">
    <property type="component" value="Unassembled WGS sequence"/>
</dbReference>
<dbReference type="PANTHER" id="PTHR43283:SF7">
    <property type="entry name" value="BETA-LACTAMASE-RELATED DOMAIN-CONTAINING PROTEIN"/>
    <property type="match status" value="1"/>
</dbReference>
<dbReference type="PANTHER" id="PTHR43283">
    <property type="entry name" value="BETA-LACTAMASE-RELATED"/>
    <property type="match status" value="1"/>
</dbReference>
<evidence type="ECO:0000313" key="3">
    <source>
        <dbReference type="Proteomes" id="UP000245133"/>
    </source>
</evidence>
<name>A0A2P2E052_9LEPT</name>